<dbReference type="InterPro" id="IPR029034">
    <property type="entry name" value="Cystine-knot_cytokine"/>
</dbReference>
<dbReference type="EMBL" id="BTRK01000004">
    <property type="protein sequence ID" value="GMR50024.1"/>
    <property type="molecule type" value="Genomic_DNA"/>
</dbReference>
<feature type="non-terminal residue" evidence="1">
    <location>
        <position position="1"/>
    </location>
</feature>
<sequence length="151" mass="16251">KNNRNKLIQRIMEVTAPPLDDSAPATDNSIIGTRVSWGCTKKGAPTDPAGRVSFCSACWAMRILPDNYSPKYVNEAVCDEDTVCLSGYATCSISTRAIDVVRNDSGVLRKEKLAVSWYCECKSNANSALQSLVTGSGHTTSLPSSGNNKMK</sequence>
<protein>
    <submittedName>
        <fullName evidence="1">Uncharacterized protein</fullName>
    </submittedName>
</protein>
<dbReference type="PANTHER" id="PTHR33995">
    <property type="entry name" value="PROTEIN CBG18546"/>
    <property type="match status" value="1"/>
</dbReference>
<reference evidence="2" key="1">
    <citation type="submission" date="2022-10" db="EMBL/GenBank/DDBJ databases">
        <title>Genome assembly of Pristionchus species.</title>
        <authorList>
            <person name="Yoshida K."/>
            <person name="Sommer R.J."/>
        </authorList>
    </citation>
    <scope>NUCLEOTIDE SEQUENCE [LARGE SCALE GENOMIC DNA]</scope>
    <source>
        <strain evidence="2">RS5460</strain>
    </source>
</reference>
<keyword evidence="2" id="KW-1185">Reference proteome</keyword>
<name>A0AAN5I377_9BILA</name>
<organism evidence="1 2">
    <name type="scientific">Pristionchus mayeri</name>
    <dbReference type="NCBI Taxonomy" id="1317129"/>
    <lineage>
        <taxon>Eukaryota</taxon>
        <taxon>Metazoa</taxon>
        <taxon>Ecdysozoa</taxon>
        <taxon>Nematoda</taxon>
        <taxon>Chromadorea</taxon>
        <taxon>Rhabditida</taxon>
        <taxon>Rhabditina</taxon>
        <taxon>Diplogasteromorpha</taxon>
        <taxon>Diplogasteroidea</taxon>
        <taxon>Neodiplogasteridae</taxon>
        <taxon>Pristionchus</taxon>
    </lineage>
</organism>
<dbReference type="PANTHER" id="PTHR33995:SF4">
    <property type="entry name" value="PROTEIN CBG09882"/>
    <property type="match status" value="1"/>
</dbReference>
<evidence type="ECO:0000313" key="1">
    <source>
        <dbReference type="EMBL" id="GMR50024.1"/>
    </source>
</evidence>
<dbReference type="AlphaFoldDB" id="A0AAN5I377"/>
<accession>A0AAN5I377</accession>
<feature type="non-terminal residue" evidence="1">
    <location>
        <position position="151"/>
    </location>
</feature>
<proteinExistence type="predicted"/>
<evidence type="ECO:0000313" key="2">
    <source>
        <dbReference type="Proteomes" id="UP001328107"/>
    </source>
</evidence>
<dbReference type="Proteomes" id="UP001328107">
    <property type="component" value="Unassembled WGS sequence"/>
</dbReference>
<gene>
    <name evidence="1" type="ORF">PMAYCL1PPCAC_20219</name>
</gene>
<dbReference type="SUPFAM" id="SSF57501">
    <property type="entry name" value="Cystine-knot cytokines"/>
    <property type="match status" value="1"/>
</dbReference>
<comment type="caution">
    <text evidence="1">The sequence shown here is derived from an EMBL/GenBank/DDBJ whole genome shotgun (WGS) entry which is preliminary data.</text>
</comment>